<gene>
    <name evidence="6" type="ORF">ACFQ21_18915</name>
</gene>
<dbReference type="PRINTS" id="PR00344">
    <property type="entry name" value="BCTRLSENSOR"/>
</dbReference>
<evidence type="ECO:0000313" key="7">
    <source>
        <dbReference type="Proteomes" id="UP001597112"/>
    </source>
</evidence>
<evidence type="ECO:0000313" key="6">
    <source>
        <dbReference type="EMBL" id="MFD1001407.1"/>
    </source>
</evidence>
<dbReference type="Gene3D" id="2.60.120.10">
    <property type="entry name" value="Jelly Rolls"/>
    <property type="match status" value="1"/>
</dbReference>
<dbReference type="InterPro" id="IPR004358">
    <property type="entry name" value="Sig_transdc_His_kin-like_C"/>
</dbReference>
<dbReference type="PROSITE" id="PS50042">
    <property type="entry name" value="CNMP_BINDING_3"/>
    <property type="match status" value="1"/>
</dbReference>
<dbReference type="RefSeq" id="WP_377581135.1">
    <property type="nucleotide sequence ID" value="NZ_JBHTKA010000007.1"/>
</dbReference>
<dbReference type="EMBL" id="JBHTKA010000007">
    <property type="protein sequence ID" value="MFD1001407.1"/>
    <property type="molecule type" value="Genomic_DNA"/>
</dbReference>
<dbReference type="InterPro" id="IPR003594">
    <property type="entry name" value="HATPase_dom"/>
</dbReference>
<dbReference type="SUPFAM" id="SSF47384">
    <property type="entry name" value="Homodimeric domain of signal transducing histidine kinase"/>
    <property type="match status" value="1"/>
</dbReference>
<evidence type="ECO:0000256" key="2">
    <source>
        <dbReference type="ARBA" id="ARBA00012438"/>
    </source>
</evidence>
<dbReference type="PANTHER" id="PTHR43065:SF48">
    <property type="entry name" value="HISTIDINE KINASE"/>
    <property type="match status" value="1"/>
</dbReference>
<evidence type="ECO:0000256" key="3">
    <source>
        <dbReference type="ARBA" id="ARBA00022553"/>
    </source>
</evidence>
<name>A0ABW3K5J1_9BACT</name>
<dbReference type="InterPro" id="IPR005467">
    <property type="entry name" value="His_kinase_dom"/>
</dbReference>
<dbReference type="InterPro" id="IPR003661">
    <property type="entry name" value="HisK_dim/P_dom"/>
</dbReference>
<comment type="caution">
    <text evidence="6">The sequence shown here is derived from an EMBL/GenBank/DDBJ whole genome shotgun (WGS) entry which is preliminary data.</text>
</comment>
<accession>A0ABW3K5J1</accession>
<dbReference type="CDD" id="cd00082">
    <property type="entry name" value="HisKA"/>
    <property type="match status" value="1"/>
</dbReference>
<organism evidence="6 7">
    <name type="scientific">Ohtaekwangia kribbensis</name>
    <dbReference type="NCBI Taxonomy" id="688913"/>
    <lineage>
        <taxon>Bacteria</taxon>
        <taxon>Pseudomonadati</taxon>
        <taxon>Bacteroidota</taxon>
        <taxon>Cytophagia</taxon>
        <taxon>Cytophagales</taxon>
        <taxon>Fulvivirgaceae</taxon>
        <taxon>Ohtaekwangia</taxon>
    </lineage>
</organism>
<dbReference type="GO" id="GO:0005524">
    <property type="term" value="F:ATP binding"/>
    <property type="evidence" value="ECO:0007669"/>
    <property type="project" value="UniProtKB-KW"/>
</dbReference>
<keyword evidence="6" id="KW-0067">ATP-binding</keyword>
<dbReference type="InterPro" id="IPR036097">
    <property type="entry name" value="HisK_dim/P_sf"/>
</dbReference>
<dbReference type="Gene3D" id="1.10.287.130">
    <property type="match status" value="1"/>
</dbReference>
<dbReference type="CDD" id="cd00038">
    <property type="entry name" value="CAP_ED"/>
    <property type="match status" value="1"/>
</dbReference>
<evidence type="ECO:0000259" key="4">
    <source>
        <dbReference type="PROSITE" id="PS50042"/>
    </source>
</evidence>
<proteinExistence type="predicted"/>
<comment type="catalytic activity">
    <reaction evidence="1">
        <text>ATP + protein L-histidine = ADP + protein N-phospho-L-histidine.</text>
        <dbReference type="EC" id="2.7.13.3"/>
    </reaction>
</comment>
<dbReference type="Gene3D" id="3.30.565.10">
    <property type="entry name" value="Histidine kinase-like ATPase, C-terminal domain"/>
    <property type="match status" value="1"/>
</dbReference>
<dbReference type="EC" id="2.7.13.3" evidence="2"/>
<reference evidence="7" key="1">
    <citation type="journal article" date="2019" name="Int. J. Syst. Evol. Microbiol.">
        <title>The Global Catalogue of Microorganisms (GCM) 10K type strain sequencing project: providing services to taxonomists for standard genome sequencing and annotation.</title>
        <authorList>
            <consortium name="The Broad Institute Genomics Platform"/>
            <consortium name="The Broad Institute Genome Sequencing Center for Infectious Disease"/>
            <person name="Wu L."/>
            <person name="Ma J."/>
        </authorList>
    </citation>
    <scope>NUCLEOTIDE SEQUENCE [LARGE SCALE GENOMIC DNA]</scope>
    <source>
        <strain evidence="7">CCUG 58938</strain>
    </source>
</reference>
<feature type="domain" description="Cyclic nucleotide-binding" evidence="4">
    <location>
        <begin position="12"/>
        <end position="131"/>
    </location>
</feature>
<evidence type="ECO:0000256" key="1">
    <source>
        <dbReference type="ARBA" id="ARBA00000085"/>
    </source>
</evidence>
<dbReference type="SUPFAM" id="SSF51206">
    <property type="entry name" value="cAMP-binding domain-like"/>
    <property type="match status" value="1"/>
</dbReference>
<dbReference type="InterPro" id="IPR014710">
    <property type="entry name" value="RmlC-like_jellyroll"/>
</dbReference>
<dbReference type="InterPro" id="IPR000595">
    <property type="entry name" value="cNMP-bd_dom"/>
</dbReference>
<protein>
    <recommendedName>
        <fullName evidence="2">histidine kinase</fullName>
        <ecNumber evidence="2">2.7.13.3</ecNumber>
    </recommendedName>
</protein>
<dbReference type="InterPro" id="IPR018490">
    <property type="entry name" value="cNMP-bd_dom_sf"/>
</dbReference>
<keyword evidence="7" id="KW-1185">Reference proteome</keyword>
<dbReference type="PROSITE" id="PS50109">
    <property type="entry name" value="HIS_KIN"/>
    <property type="match status" value="1"/>
</dbReference>
<evidence type="ECO:0000259" key="5">
    <source>
        <dbReference type="PROSITE" id="PS50109"/>
    </source>
</evidence>
<sequence length="464" mass="52250">MNILAALKEVPEFKNLAESHLVWLSEKGTVSTHKDGEKLFVLGQPIESMRIVLEGGVDLYRAQGNTMRYFGTAEKGEITGLLPYSRMKAAGAEGTAVGETIIYSLNKSHFVELIREHPELTEVLVHTMTDRVRDFTHQQQQDDKMMALGKLSAGLAHELNNPSAAIVRCAQELKRHLGNVPEKFKRVINIRATEDIVDQVNKFVDDKITAAVNQKPLSLMEKSEREDELADWLQNIGLEDTYETASIFVDFFIDTTDLDELNKILREEDRPAVLNWIAQAFTTERLVNEIEEAARRINVLVTSVKSYTHMDRAPERERAELRSGIRNTVTMLNHKIRKNQVTVIENIPDDLPQPCIYISAMNQVWTNLIDNALDALEGRPNGTLEIKAEKDREFILVHIIDNGPGIPEAIQDKIFDSFFTTKPVGKGTGLGLEVVRQIILQHNGKVTVKSQPGHTVFTVCIPIQ</sequence>
<keyword evidence="6" id="KW-0547">Nucleotide-binding</keyword>
<dbReference type="Pfam" id="PF02518">
    <property type="entry name" value="HATPase_c"/>
    <property type="match status" value="1"/>
</dbReference>
<dbReference type="SUPFAM" id="SSF55874">
    <property type="entry name" value="ATPase domain of HSP90 chaperone/DNA topoisomerase II/histidine kinase"/>
    <property type="match status" value="1"/>
</dbReference>
<keyword evidence="3" id="KW-0597">Phosphoprotein</keyword>
<dbReference type="SMART" id="SM00387">
    <property type="entry name" value="HATPase_c"/>
    <property type="match status" value="1"/>
</dbReference>
<dbReference type="PANTHER" id="PTHR43065">
    <property type="entry name" value="SENSOR HISTIDINE KINASE"/>
    <property type="match status" value="1"/>
</dbReference>
<dbReference type="Pfam" id="PF00027">
    <property type="entry name" value="cNMP_binding"/>
    <property type="match status" value="1"/>
</dbReference>
<feature type="domain" description="Histidine kinase" evidence="5">
    <location>
        <begin position="284"/>
        <end position="464"/>
    </location>
</feature>
<dbReference type="InterPro" id="IPR036890">
    <property type="entry name" value="HATPase_C_sf"/>
</dbReference>
<dbReference type="Proteomes" id="UP001597112">
    <property type="component" value="Unassembled WGS sequence"/>
</dbReference>